<keyword evidence="1" id="KW-0805">Transcription regulation</keyword>
<reference evidence="7 8" key="1">
    <citation type="journal article" date="2016" name="Mol. Biol. Evol.">
        <title>Comparative Genomics of Early-Diverging Mushroom-Forming Fungi Provides Insights into the Origins of Lignocellulose Decay Capabilities.</title>
        <authorList>
            <person name="Nagy L.G."/>
            <person name="Riley R."/>
            <person name="Tritt A."/>
            <person name="Adam C."/>
            <person name="Daum C."/>
            <person name="Floudas D."/>
            <person name="Sun H."/>
            <person name="Yadav J.S."/>
            <person name="Pangilinan J."/>
            <person name="Larsson K.H."/>
            <person name="Matsuura K."/>
            <person name="Barry K."/>
            <person name="Labutti K."/>
            <person name="Kuo R."/>
            <person name="Ohm R.A."/>
            <person name="Bhattacharya S.S."/>
            <person name="Shirouzu T."/>
            <person name="Yoshinaga Y."/>
            <person name="Martin F.M."/>
            <person name="Grigoriev I.V."/>
            <person name="Hibbett D.S."/>
        </authorList>
    </citation>
    <scope>NUCLEOTIDE SEQUENCE [LARGE SCALE GENOMIC DNA]</scope>
    <source>
        <strain evidence="7 8">HHB12733</strain>
    </source>
</reference>
<feature type="region of interest" description="Disordered" evidence="5">
    <location>
        <begin position="101"/>
        <end position="168"/>
    </location>
</feature>
<dbReference type="Pfam" id="PF03131">
    <property type="entry name" value="bZIP_Maf"/>
    <property type="match status" value="1"/>
</dbReference>
<feature type="coiled-coil region" evidence="4">
    <location>
        <begin position="226"/>
        <end position="260"/>
    </location>
</feature>
<evidence type="ECO:0000313" key="8">
    <source>
        <dbReference type="Proteomes" id="UP000076842"/>
    </source>
</evidence>
<feature type="compositionally biased region" description="Low complexity" evidence="5">
    <location>
        <begin position="49"/>
        <end position="62"/>
    </location>
</feature>
<dbReference type="STRING" id="1353952.A0A165K4I4"/>
<organism evidence="7 8">
    <name type="scientific">Calocera cornea HHB12733</name>
    <dbReference type="NCBI Taxonomy" id="1353952"/>
    <lineage>
        <taxon>Eukaryota</taxon>
        <taxon>Fungi</taxon>
        <taxon>Dikarya</taxon>
        <taxon>Basidiomycota</taxon>
        <taxon>Agaricomycotina</taxon>
        <taxon>Dacrymycetes</taxon>
        <taxon>Dacrymycetales</taxon>
        <taxon>Dacrymycetaceae</taxon>
        <taxon>Calocera</taxon>
    </lineage>
</organism>
<feature type="region of interest" description="Disordered" evidence="5">
    <location>
        <begin position="41"/>
        <end position="76"/>
    </location>
</feature>
<sequence length="270" mass="29328">MTQSISTSQTSAPSSGATLFSTITLPSVERQMWLPTMPIPTIDRTEMQPTPTSAPTTASTSCSPPPTLNRNGAQRLSSEAIASAAYEGAARGQYEEKPHAYSGFRKGLSPNQLLPVQAPTERRTYYVESATSRRDGPRPAEVYRVTSPSTSVSPSADGAEPFESSSVSDVVMSNNDSRAQNRVDTVSTSPAEVDSMVARMQQDRSRRRSQNTLAARRSRARKLDTMLKLESERDNALARVEDLERRLTDALTENAALRGRLNMVETGGGT</sequence>
<dbReference type="Proteomes" id="UP000076842">
    <property type="component" value="Unassembled WGS sequence"/>
</dbReference>
<evidence type="ECO:0000256" key="1">
    <source>
        <dbReference type="ARBA" id="ARBA00023015"/>
    </source>
</evidence>
<dbReference type="InterPro" id="IPR004827">
    <property type="entry name" value="bZIP"/>
</dbReference>
<dbReference type="InParanoid" id="A0A165K4I4"/>
<feature type="compositionally biased region" description="Basic and acidic residues" evidence="5">
    <location>
        <begin position="120"/>
        <end position="138"/>
    </location>
</feature>
<dbReference type="SUPFAM" id="SSF57959">
    <property type="entry name" value="Leucine zipper domain"/>
    <property type="match status" value="1"/>
</dbReference>
<evidence type="ECO:0000256" key="4">
    <source>
        <dbReference type="SAM" id="Coils"/>
    </source>
</evidence>
<dbReference type="PROSITE" id="PS00036">
    <property type="entry name" value="BZIP_BASIC"/>
    <property type="match status" value="1"/>
</dbReference>
<keyword evidence="4" id="KW-0175">Coiled coil</keyword>
<dbReference type="InterPro" id="IPR004826">
    <property type="entry name" value="bZIP_Maf"/>
</dbReference>
<dbReference type="GO" id="GO:0003677">
    <property type="term" value="F:DNA binding"/>
    <property type="evidence" value="ECO:0007669"/>
    <property type="project" value="UniProtKB-KW"/>
</dbReference>
<keyword evidence="3" id="KW-0804">Transcription</keyword>
<dbReference type="Gene3D" id="3.30.160.60">
    <property type="entry name" value="Classic Zinc Finger"/>
    <property type="match status" value="1"/>
</dbReference>
<keyword evidence="8" id="KW-1185">Reference proteome</keyword>
<dbReference type="AlphaFoldDB" id="A0A165K4I4"/>
<gene>
    <name evidence="7" type="ORF">CALCODRAFT_505435</name>
</gene>
<keyword evidence="2" id="KW-0238">DNA-binding</keyword>
<protein>
    <recommendedName>
        <fullName evidence="6">BZIP domain-containing protein</fullName>
    </recommendedName>
</protein>
<feature type="domain" description="BZIP" evidence="6">
    <location>
        <begin position="201"/>
        <end position="264"/>
    </location>
</feature>
<evidence type="ECO:0000259" key="6">
    <source>
        <dbReference type="PROSITE" id="PS50217"/>
    </source>
</evidence>
<evidence type="ECO:0000313" key="7">
    <source>
        <dbReference type="EMBL" id="KZT62665.1"/>
    </source>
</evidence>
<proteinExistence type="predicted"/>
<dbReference type="InterPro" id="IPR046347">
    <property type="entry name" value="bZIP_sf"/>
</dbReference>
<dbReference type="EMBL" id="KV423915">
    <property type="protein sequence ID" value="KZT62665.1"/>
    <property type="molecule type" value="Genomic_DNA"/>
</dbReference>
<accession>A0A165K4I4</accession>
<dbReference type="OrthoDB" id="2257100at2759"/>
<dbReference type="PROSITE" id="PS50217">
    <property type="entry name" value="BZIP"/>
    <property type="match status" value="1"/>
</dbReference>
<evidence type="ECO:0000256" key="3">
    <source>
        <dbReference type="ARBA" id="ARBA00023163"/>
    </source>
</evidence>
<dbReference type="GO" id="GO:0003700">
    <property type="term" value="F:DNA-binding transcription factor activity"/>
    <property type="evidence" value="ECO:0007669"/>
    <property type="project" value="InterPro"/>
</dbReference>
<dbReference type="CDD" id="cd12193">
    <property type="entry name" value="bZIP_GCN4"/>
    <property type="match status" value="1"/>
</dbReference>
<name>A0A165K4I4_9BASI</name>
<evidence type="ECO:0000256" key="2">
    <source>
        <dbReference type="ARBA" id="ARBA00023125"/>
    </source>
</evidence>
<feature type="compositionally biased region" description="Low complexity" evidence="5">
    <location>
        <begin position="145"/>
        <end position="155"/>
    </location>
</feature>
<evidence type="ECO:0000256" key="5">
    <source>
        <dbReference type="SAM" id="MobiDB-lite"/>
    </source>
</evidence>